<dbReference type="PANTHER" id="PTHR23339">
    <property type="entry name" value="TYROSINE SPECIFIC PROTEIN PHOSPHATASE AND DUAL SPECIFICITY PROTEIN PHOSPHATASE"/>
    <property type="match status" value="1"/>
</dbReference>
<dbReference type="SUPFAM" id="SSF52799">
    <property type="entry name" value="(Phosphotyrosine protein) phosphatases II"/>
    <property type="match status" value="1"/>
</dbReference>
<dbReference type="InterPro" id="IPR050561">
    <property type="entry name" value="PTP"/>
</dbReference>
<feature type="compositionally biased region" description="Basic and acidic residues" evidence="2">
    <location>
        <begin position="22"/>
        <end position="50"/>
    </location>
</feature>
<dbReference type="EMBL" id="LGRX02005197">
    <property type="protein sequence ID" value="KAK3278978.1"/>
    <property type="molecule type" value="Genomic_DNA"/>
</dbReference>
<dbReference type="AlphaFoldDB" id="A0AAE0GJC3"/>
<feature type="region of interest" description="Disordered" evidence="2">
    <location>
        <begin position="259"/>
        <end position="329"/>
    </location>
</feature>
<proteinExistence type="predicted"/>
<dbReference type="InterPro" id="IPR029021">
    <property type="entry name" value="Prot-tyrosine_phosphatase-like"/>
</dbReference>
<sequence>MEGSSKGFAVIHANTARSLVSRTRDVPDKTPSRTKSGTEQKSADQPERVGRTSKTHPIPLSWVIDPDASTLGRVGLCYCPGKQVTRNGERWQRDMQADLGRLRDDFQVTTIVCLLGDYELRTYQIRDYGRSVEAAGLQYVQFPIIEMAAPDSADKTKVLVLELMARMQRGEVMAIHCRGGVGRAGTIAACLLLELGRCKGLARSAIAEVRNRRCPQAVETRRQEEFIFKYADNLRDGLLVEEERKKIVSQKKTSALSSDTTCKASESQCTKENNETTTVFNSAKERRAERSRRAGEKEAEKKSLASNDRGNSGSDMHGGLDERDIYGTF</sequence>
<dbReference type="CDD" id="cd14505">
    <property type="entry name" value="CDKN3-like"/>
    <property type="match status" value="1"/>
</dbReference>
<accession>A0AAE0GJC3</accession>
<evidence type="ECO:0000313" key="5">
    <source>
        <dbReference type="Proteomes" id="UP001190700"/>
    </source>
</evidence>
<keyword evidence="5" id="KW-1185">Reference proteome</keyword>
<feature type="compositionally biased region" description="Basic and acidic residues" evidence="2">
    <location>
        <begin position="318"/>
        <end position="329"/>
    </location>
</feature>
<reference evidence="4 5" key="1">
    <citation type="journal article" date="2015" name="Genome Biol. Evol.">
        <title>Comparative Genomics of a Bacterivorous Green Alga Reveals Evolutionary Causalities and Consequences of Phago-Mixotrophic Mode of Nutrition.</title>
        <authorList>
            <person name="Burns J.A."/>
            <person name="Paasch A."/>
            <person name="Narechania A."/>
            <person name="Kim E."/>
        </authorList>
    </citation>
    <scope>NUCLEOTIDE SEQUENCE [LARGE SCALE GENOMIC DNA]</scope>
    <source>
        <strain evidence="4 5">PLY_AMNH</strain>
    </source>
</reference>
<organism evidence="4 5">
    <name type="scientific">Cymbomonas tetramitiformis</name>
    <dbReference type="NCBI Taxonomy" id="36881"/>
    <lineage>
        <taxon>Eukaryota</taxon>
        <taxon>Viridiplantae</taxon>
        <taxon>Chlorophyta</taxon>
        <taxon>Pyramimonadophyceae</taxon>
        <taxon>Pyramimonadales</taxon>
        <taxon>Pyramimonadaceae</taxon>
        <taxon>Cymbomonas</taxon>
    </lineage>
</organism>
<protein>
    <recommendedName>
        <fullName evidence="3">Tyrosine specific protein phosphatases domain-containing protein</fullName>
    </recommendedName>
</protein>
<feature type="compositionally biased region" description="Polar residues" evidence="2">
    <location>
        <begin position="259"/>
        <end position="281"/>
    </location>
</feature>
<feature type="region of interest" description="Disordered" evidence="2">
    <location>
        <begin position="19"/>
        <end position="58"/>
    </location>
</feature>
<feature type="compositionally biased region" description="Basic and acidic residues" evidence="2">
    <location>
        <begin position="283"/>
        <end position="303"/>
    </location>
</feature>
<dbReference type="Gene3D" id="3.90.190.10">
    <property type="entry name" value="Protein tyrosine phosphatase superfamily"/>
    <property type="match status" value="1"/>
</dbReference>
<comment type="caution">
    <text evidence="4">The sequence shown here is derived from an EMBL/GenBank/DDBJ whole genome shotgun (WGS) entry which is preliminary data.</text>
</comment>
<dbReference type="InterPro" id="IPR057023">
    <property type="entry name" value="PTP-SAK"/>
</dbReference>
<dbReference type="Pfam" id="PF22784">
    <property type="entry name" value="PTP-SAK"/>
    <property type="match status" value="1"/>
</dbReference>
<evidence type="ECO:0000256" key="1">
    <source>
        <dbReference type="ARBA" id="ARBA00022801"/>
    </source>
</evidence>
<dbReference type="FunFam" id="3.90.190.10:FF:000157">
    <property type="entry name" value="Protein-tyrosine phosphatase"/>
    <property type="match status" value="1"/>
</dbReference>
<feature type="domain" description="Tyrosine specific protein phosphatases" evidence="3">
    <location>
        <begin position="154"/>
        <end position="213"/>
    </location>
</feature>
<feature type="compositionally biased region" description="Polar residues" evidence="2">
    <location>
        <begin position="304"/>
        <end position="314"/>
    </location>
</feature>
<dbReference type="Proteomes" id="UP001190700">
    <property type="component" value="Unassembled WGS sequence"/>
</dbReference>
<evidence type="ECO:0000256" key="2">
    <source>
        <dbReference type="SAM" id="MobiDB-lite"/>
    </source>
</evidence>
<dbReference type="PROSITE" id="PS50056">
    <property type="entry name" value="TYR_PHOSPHATASE_2"/>
    <property type="match status" value="1"/>
</dbReference>
<keyword evidence="1" id="KW-0378">Hydrolase</keyword>
<dbReference type="GO" id="GO:0016791">
    <property type="term" value="F:phosphatase activity"/>
    <property type="evidence" value="ECO:0007669"/>
    <property type="project" value="UniProtKB-ARBA"/>
</dbReference>
<dbReference type="InterPro" id="IPR000387">
    <property type="entry name" value="Tyr_Pase_dom"/>
</dbReference>
<evidence type="ECO:0000313" key="4">
    <source>
        <dbReference type="EMBL" id="KAK3278978.1"/>
    </source>
</evidence>
<name>A0AAE0GJC3_9CHLO</name>
<evidence type="ECO:0000259" key="3">
    <source>
        <dbReference type="PROSITE" id="PS50056"/>
    </source>
</evidence>
<gene>
    <name evidence="4" type="ORF">CYMTET_13116</name>
</gene>